<keyword evidence="1" id="KW-0472">Membrane</keyword>
<evidence type="ECO:0000313" key="3">
    <source>
        <dbReference type="Proteomes" id="UP001315278"/>
    </source>
</evidence>
<comment type="caution">
    <text evidence="2">The sequence shown here is derived from an EMBL/GenBank/DDBJ whole genome shotgun (WGS) entry which is preliminary data.</text>
</comment>
<accession>A0ABS5FAI6</accession>
<proteinExistence type="predicted"/>
<sequence>MRQFLQWFFRNRQTGAITIAQMPNLILWIAIVVGVLHWIWPLDGKASAALTIVFKGGLLIWAADEIARGVNPWRRCLGAAVAVYELTTLL</sequence>
<reference evidence="3" key="1">
    <citation type="journal article" date="2021" name="ISME J.">
        <title>Evolutionary origin and ecological implication of a unique nif island in free-living Bradyrhizobium lineages.</title>
        <authorList>
            <person name="Tao J."/>
        </authorList>
    </citation>
    <scope>NUCLEOTIDE SEQUENCE [LARGE SCALE GENOMIC DNA]</scope>
    <source>
        <strain evidence="3">SZCCT0434</strain>
    </source>
</reference>
<feature type="transmembrane region" description="Helical" evidence="1">
    <location>
        <begin position="21"/>
        <end position="40"/>
    </location>
</feature>
<keyword evidence="1" id="KW-1133">Transmembrane helix</keyword>
<gene>
    <name evidence="2" type="ORF">JQ615_00155</name>
</gene>
<keyword evidence="1" id="KW-0812">Transmembrane</keyword>
<evidence type="ECO:0000313" key="2">
    <source>
        <dbReference type="EMBL" id="MBR0793798.1"/>
    </source>
</evidence>
<dbReference type="Proteomes" id="UP001315278">
    <property type="component" value="Unassembled WGS sequence"/>
</dbReference>
<dbReference type="EMBL" id="JAFCJH010000001">
    <property type="protein sequence ID" value="MBR0793798.1"/>
    <property type="molecule type" value="Genomic_DNA"/>
</dbReference>
<evidence type="ECO:0000256" key="1">
    <source>
        <dbReference type="SAM" id="Phobius"/>
    </source>
</evidence>
<organism evidence="2 3">
    <name type="scientific">Bradyrhizobium jicamae</name>
    <dbReference type="NCBI Taxonomy" id="280332"/>
    <lineage>
        <taxon>Bacteria</taxon>
        <taxon>Pseudomonadati</taxon>
        <taxon>Pseudomonadota</taxon>
        <taxon>Alphaproteobacteria</taxon>
        <taxon>Hyphomicrobiales</taxon>
        <taxon>Nitrobacteraceae</taxon>
        <taxon>Bradyrhizobium</taxon>
    </lineage>
</organism>
<protein>
    <recommendedName>
        <fullName evidence="4">Glycine/betaine ABC transporter permease</fullName>
    </recommendedName>
</protein>
<keyword evidence="3" id="KW-1185">Reference proteome</keyword>
<evidence type="ECO:0008006" key="4">
    <source>
        <dbReference type="Google" id="ProtNLM"/>
    </source>
</evidence>
<name>A0ABS5FAI6_9BRAD</name>
<dbReference type="RefSeq" id="WP_212394101.1">
    <property type="nucleotide sequence ID" value="NZ_JAFCJH010000001.1"/>
</dbReference>